<accession>A0A286DE88</accession>
<protein>
    <submittedName>
        <fullName evidence="2">Uncharacterized protein</fullName>
    </submittedName>
</protein>
<evidence type="ECO:0000256" key="1">
    <source>
        <dbReference type="SAM" id="MobiDB-lite"/>
    </source>
</evidence>
<gene>
    <name evidence="2" type="ORF">SAMN06296416_111114</name>
</gene>
<dbReference type="AlphaFoldDB" id="A0A286DE88"/>
<dbReference type="Proteomes" id="UP000219374">
    <property type="component" value="Unassembled WGS sequence"/>
</dbReference>
<name>A0A286DE88_9GAMM</name>
<feature type="region of interest" description="Disordered" evidence="1">
    <location>
        <begin position="1"/>
        <end position="35"/>
    </location>
</feature>
<sequence>MYQSSSYASAAERSEPDAPAPRQPERRKTDAMPDPAALRAGLTAEQVTTLETMEQFHWRLKFVRRPLFKAPIPVLVERGDMRLVVIEEDGTINENPELRLRG</sequence>
<feature type="compositionally biased region" description="Low complexity" evidence="1">
    <location>
        <begin position="1"/>
        <end position="11"/>
    </location>
</feature>
<reference evidence="2 3" key="1">
    <citation type="submission" date="2017-09" db="EMBL/GenBank/DDBJ databases">
        <authorList>
            <person name="Ehlers B."/>
            <person name="Leendertz F.H."/>
        </authorList>
    </citation>
    <scope>NUCLEOTIDE SEQUENCE [LARGE SCALE GENOMIC DNA]</scope>
    <source>
        <strain evidence="2 3">CGMCC 1.10978</strain>
    </source>
</reference>
<organism evidence="2 3">
    <name type="scientific">Pseudoxanthomonas wuyuanensis</name>
    <dbReference type="NCBI Taxonomy" id="1073196"/>
    <lineage>
        <taxon>Bacteria</taxon>
        <taxon>Pseudomonadati</taxon>
        <taxon>Pseudomonadota</taxon>
        <taxon>Gammaproteobacteria</taxon>
        <taxon>Lysobacterales</taxon>
        <taxon>Lysobacteraceae</taxon>
        <taxon>Pseudoxanthomonas</taxon>
    </lineage>
</organism>
<evidence type="ECO:0000313" key="3">
    <source>
        <dbReference type="Proteomes" id="UP000219374"/>
    </source>
</evidence>
<proteinExistence type="predicted"/>
<keyword evidence="3" id="KW-1185">Reference proteome</keyword>
<dbReference type="EMBL" id="OCND01000011">
    <property type="protein sequence ID" value="SOD56998.1"/>
    <property type="molecule type" value="Genomic_DNA"/>
</dbReference>
<evidence type="ECO:0000313" key="2">
    <source>
        <dbReference type="EMBL" id="SOD56998.1"/>
    </source>
</evidence>